<dbReference type="OrthoDB" id="6433758at2759"/>
<reference evidence="1" key="1">
    <citation type="submission" date="2020-08" db="EMBL/GenBank/DDBJ databases">
        <title>Multicomponent nature underlies the extraordinary mechanical properties of spider dragline silk.</title>
        <authorList>
            <person name="Kono N."/>
            <person name="Nakamura H."/>
            <person name="Mori M."/>
            <person name="Yoshida Y."/>
            <person name="Ohtoshi R."/>
            <person name="Malay A.D."/>
            <person name="Moran D.A.P."/>
            <person name="Tomita M."/>
            <person name="Numata K."/>
            <person name="Arakawa K."/>
        </authorList>
    </citation>
    <scope>NUCLEOTIDE SEQUENCE</scope>
</reference>
<dbReference type="Proteomes" id="UP000887013">
    <property type="component" value="Unassembled WGS sequence"/>
</dbReference>
<comment type="caution">
    <text evidence="1">The sequence shown here is derived from an EMBL/GenBank/DDBJ whole genome shotgun (WGS) entry which is preliminary data.</text>
</comment>
<gene>
    <name evidence="1" type="primary">AVEN_153066_1</name>
    <name evidence="1" type="ORF">NPIL_276441</name>
</gene>
<dbReference type="EMBL" id="BMAW01132781">
    <property type="protein sequence ID" value="GFU44816.1"/>
    <property type="molecule type" value="Genomic_DNA"/>
</dbReference>
<dbReference type="PANTHER" id="PTHR33327">
    <property type="entry name" value="ENDONUCLEASE"/>
    <property type="match status" value="1"/>
</dbReference>
<accession>A0A8X6QYH3</accession>
<dbReference type="PANTHER" id="PTHR33327:SF3">
    <property type="entry name" value="RNA-DIRECTED DNA POLYMERASE"/>
    <property type="match status" value="1"/>
</dbReference>
<dbReference type="AlphaFoldDB" id="A0A8X6QYH3"/>
<organism evidence="1 2">
    <name type="scientific">Nephila pilipes</name>
    <name type="common">Giant wood spider</name>
    <name type="synonym">Nephila maculata</name>
    <dbReference type="NCBI Taxonomy" id="299642"/>
    <lineage>
        <taxon>Eukaryota</taxon>
        <taxon>Metazoa</taxon>
        <taxon>Ecdysozoa</taxon>
        <taxon>Arthropoda</taxon>
        <taxon>Chelicerata</taxon>
        <taxon>Arachnida</taxon>
        <taxon>Araneae</taxon>
        <taxon>Araneomorphae</taxon>
        <taxon>Entelegynae</taxon>
        <taxon>Araneoidea</taxon>
        <taxon>Nephilidae</taxon>
        <taxon>Nephila</taxon>
    </lineage>
</organism>
<proteinExistence type="predicted"/>
<protein>
    <submittedName>
        <fullName evidence="1">Uncharacterized protein</fullName>
    </submittedName>
</protein>
<name>A0A8X6QYH3_NEPPI</name>
<evidence type="ECO:0000313" key="1">
    <source>
        <dbReference type="EMBL" id="GFU44816.1"/>
    </source>
</evidence>
<sequence length="129" mass="14618">MVYILNIVSDLVLKAPENEKYEVLKKRLIEVHTESETSKIQTLLQGLALGDQRPSQLHTRMRSLAGNNFDEPLLKSLWLGRLLNGKQTILAAVSENLDQLATVADKINDLTSPRELIQLQQYVIITLRI</sequence>
<evidence type="ECO:0000313" key="2">
    <source>
        <dbReference type="Proteomes" id="UP000887013"/>
    </source>
</evidence>
<keyword evidence="2" id="KW-1185">Reference proteome</keyword>